<dbReference type="EMBL" id="JACXXH010000003">
    <property type="protein sequence ID" value="MBD3863080.1"/>
    <property type="molecule type" value="Genomic_DNA"/>
</dbReference>
<keyword evidence="2" id="KW-1185">Reference proteome</keyword>
<accession>A0ABR8LTB7</accession>
<comment type="caution">
    <text evidence="1">The sequence shown here is derived from an EMBL/GenBank/DDBJ whole genome shotgun (WGS) entry which is preliminary data.</text>
</comment>
<name>A0ABR8LTB7_9FLAO</name>
<evidence type="ECO:0000313" key="2">
    <source>
        <dbReference type="Proteomes" id="UP000627521"/>
    </source>
</evidence>
<organism evidence="1 2">
    <name type="scientific">Olleya marilimosa</name>
    <dbReference type="NCBI Taxonomy" id="272164"/>
    <lineage>
        <taxon>Bacteria</taxon>
        <taxon>Pseudomonadati</taxon>
        <taxon>Bacteroidota</taxon>
        <taxon>Flavobacteriia</taxon>
        <taxon>Flavobacteriales</taxon>
        <taxon>Flavobacteriaceae</taxon>
    </lineage>
</organism>
<sequence>MYRDFFKNLAEKENGKFYFKDEDISIGMGVRSPNVLYKITFDYKNNPISIINRTGTAYVGIISCELNTTLQPIEFEINNTSHIQNLFLRKKSRLKIKSDNSNINYFLTKNDCINILSQIAKKENFSPVITCKFDGVWKIEAKYHLEFDNWIEPIEPIIELCKNLIDEFEKRIANISEKSYREMN</sequence>
<reference evidence="1 2" key="1">
    <citation type="submission" date="2020-09" db="EMBL/GenBank/DDBJ databases">
        <title>Bacillus nautilus sp. nov., Chryseoglobus crepusculi sp. nov, and Psychrobacter noctis sp. nov., isolated from deep-sea sponges from the equatorial Atlantic.</title>
        <authorList>
            <person name="Stennett H.L."/>
            <person name="Williams S.E."/>
        </authorList>
    </citation>
    <scope>NUCLEOTIDE SEQUENCE [LARGE SCALE GENOMIC DNA]</scope>
    <source>
        <strain evidence="1 2">28M-24</strain>
    </source>
</reference>
<evidence type="ECO:0000313" key="1">
    <source>
        <dbReference type="EMBL" id="MBD3863080.1"/>
    </source>
</evidence>
<dbReference type="Proteomes" id="UP000627521">
    <property type="component" value="Unassembled WGS sequence"/>
</dbReference>
<gene>
    <name evidence="1" type="ORF">IEG06_06420</name>
</gene>
<dbReference type="RefSeq" id="WP_191099484.1">
    <property type="nucleotide sequence ID" value="NZ_JACXXF010000003.1"/>
</dbReference>
<evidence type="ECO:0008006" key="3">
    <source>
        <dbReference type="Google" id="ProtNLM"/>
    </source>
</evidence>
<protein>
    <recommendedName>
        <fullName evidence="3">DUF3137 domain-containing protein</fullName>
    </recommendedName>
</protein>
<proteinExistence type="predicted"/>